<dbReference type="InterPro" id="IPR052373">
    <property type="entry name" value="Gamma-glu_amide_hydrolase"/>
</dbReference>
<dbReference type="Gene3D" id="3.60.20.10">
    <property type="entry name" value="Glutamine Phosphoribosylpyrophosphate, subunit 1, domain 1"/>
    <property type="match status" value="1"/>
</dbReference>
<proteinExistence type="predicted"/>
<protein>
    <submittedName>
        <fullName evidence="1">Uncharacterized protein</fullName>
    </submittedName>
</protein>
<dbReference type="RefSeq" id="WP_232058698.1">
    <property type="nucleotide sequence ID" value="NZ_LR699115.1"/>
</dbReference>
<dbReference type="PANTHER" id="PTHR43187">
    <property type="entry name" value="GLUTAMINE AMIDOTRANSFERASE DUG3-RELATED"/>
    <property type="match status" value="1"/>
</dbReference>
<accession>A0A370GJM7</accession>
<reference evidence="1 2" key="1">
    <citation type="submission" date="2018-07" db="EMBL/GenBank/DDBJ databases">
        <title>Genomic Encyclopedia of Type Strains, Phase IV (KMG-IV): sequencing the most valuable type-strain genomes for metagenomic binning, comparative biology and taxonomic classification.</title>
        <authorList>
            <person name="Goeker M."/>
        </authorList>
    </citation>
    <scope>NUCLEOTIDE SEQUENCE [LARGE SCALE GENOMIC DNA]</scope>
    <source>
        <strain evidence="1 2">DSM 16500</strain>
    </source>
</reference>
<dbReference type="AlphaFoldDB" id="A0A370GJM7"/>
<dbReference type="InterPro" id="IPR029055">
    <property type="entry name" value="Ntn_hydrolases_N"/>
</dbReference>
<comment type="caution">
    <text evidence="1">The sequence shown here is derived from an EMBL/GenBank/DDBJ whole genome shotgun (WGS) entry which is preliminary data.</text>
</comment>
<dbReference type="EMBL" id="QQAX01000014">
    <property type="protein sequence ID" value="RDI42604.1"/>
    <property type="molecule type" value="Genomic_DNA"/>
</dbReference>
<gene>
    <name evidence="1" type="ORF">C8D86_11475</name>
</gene>
<dbReference type="Proteomes" id="UP000254720">
    <property type="component" value="Unassembled WGS sequence"/>
</dbReference>
<evidence type="ECO:0000313" key="1">
    <source>
        <dbReference type="EMBL" id="RDI42604.1"/>
    </source>
</evidence>
<keyword evidence="2" id="KW-1185">Reference proteome</keyword>
<organism evidence="1 2">
    <name type="scientific">Aquicella lusitana</name>
    <dbReference type="NCBI Taxonomy" id="254246"/>
    <lineage>
        <taxon>Bacteria</taxon>
        <taxon>Pseudomonadati</taxon>
        <taxon>Pseudomonadota</taxon>
        <taxon>Gammaproteobacteria</taxon>
        <taxon>Legionellales</taxon>
        <taxon>Coxiellaceae</taxon>
        <taxon>Aquicella</taxon>
    </lineage>
</organism>
<sequence>MVAIRYNSDANEKPATLYYATGSRYEYHDGACHISQDEKGKIGVVLVASERLTSYQAEWHEIPPNHMLLVHDDFSVLLRTIE</sequence>
<evidence type="ECO:0000313" key="2">
    <source>
        <dbReference type="Proteomes" id="UP000254720"/>
    </source>
</evidence>
<dbReference type="PANTHER" id="PTHR43187:SF1">
    <property type="entry name" value="GLUTAMINE AMIDOTRANSFERASE DUG3-RELATED"/>
    <property type="match status" value="1"/>
</dbReference>
<name>A0A370GJM7_9COXI</name>